<evidence type="ECO:0000313" key="7">
    <source>
        <dbReference type="Proteomes" id="UP000028012"/>
    </source>
</evidence>
<dbReference type="InterPro" id="IPR048816">
    <property type="entry name" value="Peptidase_M17_N_1"/>
</dbReference>
<dbReference type="GO" id="GO:0006508">
    <property type="term" value="P:proteolysis"/>
    <property type="evidence" value="ECO:0007669"/>
    <property type="project" value="UniProtKB-KW"/>
</dbReference>
<dbReference type="AlphaFoldDB" id="A0A098PUU9"/>
<keyword evidence="2" id="KW-0031">Aminopeptidase</keyword>
<evidence type="ECO:0000256" key="2">
    <source>
        <dbReference type="ARBA" id="ARBA00022438"/>
    </source>
</evidence>
<evidence type="ECO:0000256" key="4">
    <source>
        <dbReference type="ARBA" id="ARBA00022801"/>
    </source>
</evidence>
<dbReference type="GO" id="GO:0070006">
    <property type="term" value="F:metalloaminopeptidase activity"/>
    <property type="evidence" value="ECO:0007669"/>
    <property type="project" value="InterPro"/>
</dbReference>
<dbReference type="Gene3D" id="3.40.220.10">
    <property type="entry name" value="Leucine Aminopeptidase, subunit E, domain 1"/>
    <property type="match status" value="1"/>
</dbReference>
<dbReference type="RefSeq" id="WP_042824092.1">
    <property type="nucleotide sequence ID" value="NZ_CP053649.1"/>
</dbReference>
<dbReference type="STRING" id="325777.GW15_0218640"/>
<dbReference type="PRINTS" id="PR00481">
    <property type="entry name" value="LAMNOPPTDASE"/>
</dbReference>
<name>A0A098PUU9_9XANT</name>
<evidence type="ECO:0000256" key="1">
    <source>
        <dbReference type="ARBA" id="ARBA00009528"/>
    </source>
</evidence>
<dbReference type="EMBL" id="JPHD02000119">
    <property type="protein sequence ID" value="KGE50795.1"/>
    <property type="molecule type" value="Genomic_DNA"/>
</dbReference>
<dbReference type="Proteomes" id="UP000028012">
    <property type="component" value="Unassembled WGS sequence"/>
</dbReference>
<evidence type="ECO:0000256" key="3">
    <source>
        <dbReference type="ARBA" id="ARBA00022670"/>
    </source>
</evidence>
<dbReference type="InterPro" id="IPR043472">
    <property type="entry name" value="Macro_dom-like"/>
</dbReference>
<accession>A0A098PUU9</accession>
<dbReference type="eggNOG" id="COG0260">
    <property type="taxonomic scope" value="Bacteria"/>
</dbReference>
<dbReference type="PROSITE" id="PS00631">
    <property type="entry name" value="CYTOSOL_AP"/>
    <property type="match status" value="1"/>
</dbReference>
<dbReference type="SUPFAM" id="SSF53187">
    <property type="entry name" value="Zn-dependent exopeptidases"/>
    <property type="match status" value="1"/>
</dbReference>
<dbReference type="InterPro" id="IPR011356">
    <property type="entry name" value="Leucine_aapep/pepB"/>
</dbReference>
<evidence type="ECO:0000256" key="5">
    <source>
        <dbReference type="ARBA" id="ARBA00023211"/>
    </source>
</evidence>
<gene>
    <name evidence="6" type="ORF">GW15_0218640</name>
</gene>
<sequence length="465" mass="49761">MSHLTGFTDPTAAALPLSVLDREGFTRWCAEQPTRVLSWAQAQRFDAAPGSVLLLPGDNGLAGAILGIGDRADAYAYAHAPMTLPPASRWTLANPLSDAEQALLHLGWGLGAYRFSRYRKVPRAPAELAATPSAHTHALIQACLRVRDWVNTPTEDMGPQHLEEATRTLAQAHGAQVDAIVGDALLAQNFPTIHAVGRASHRAPRLIQLQWGDTAHPHLVLVGKGVCFDTGGLDLKPADGMRNMKKDMGGAAHALALAGLVMAQQLPVRLTLLIAAVENAVGPEAFRPGEVITTRAGVTVEVDNTDAEGRLVLCDALSYATEQHPDLILDFATLTGAARIALGPDLPALFANDDALAQAWISAGEQTRDPVWRMPLWRPYLRYLNSHVADMANAGSRMAGAVTAALYLERFVAPGQPWAHLDVYAWNDSDRPGRPAGGEALALRSAFAMLQQRYGGRARAALQSA</sequence>
<keyword evidence="5" id="KW-0464">Manganese</keyword>
<organism evidence="6 7">
    <name type="scientific">Xanthomonas axonopodis pv. vasculorum</name>
    <dbReference type="NCBI Taxonomy" id="325777"/>
    <lineage>
        <taxon>Bacteria</taxon>
        <taxon>Pseudomonadati</taxon>
        <taxon>Pseudomonadota</taxon>
        <taxon>Gammaproteobacteria</taxon>
        <taxon>Lysobacterales</taxon>
        <taxon>Lysobacteraceae</taxon>
        <taxon>Xanthomonas</taxon>
    </lineage>
</organism>
<dbReference type="Pfam" id="PF00883">
    <property type="entry name" value="Peptidase_M17"/>
    <property type="match status" value="1"/>
</dbReference>
<comment type="caution">
    <text evidence="6">The sequence shown here is derived from an EMBL/GenBank/DDBJ whole genome shotgun (WGS) entry which is preliminary data.</text>
</comment>
<proteinExistence type="inferred from homology"/>
<dbReference type="HOGENOM" id="CLU_013734_2_1_6"/>
<dbReference type="PANTHER" id="PTHR11963:SF20">
    <property type="entry name" value="PEPTIDASE B"/>
    <property type="match status" value="1"/>
</dbReference>
<keyword evidence="3" id="KW-0645">Protease</keyword>
<keyword evidence="4" id="KW-0378">Hydrolase</keyword>
<comment type="similarity">
    <text evidence="1">Belongs to the peptidase M17 family.</text>
</comment>
<evidence type="ECO:0000313" key="6">
    <source>
        <dbReference type="EMBL" id="KGE50795.1"/>
    </source>
</evidence>
<dbReference type="InterPro" id="IPR000819">
    <property type="entry name" value="Peptidase_M17_C"/>
</dbReference>
<dbReference type="GeneID" id="58004892"/>
<dbReference type="GO" id="GO:0005737">
    <property type="term" value="C:cytoplasm"/>
    <property type="evidence" value="ECO:0007669"/>
    <property type="project" value="InterPro"/>
</dbReference>
<reference evidence="6 7" key="1">
    <citation type="submission" date="2014-09" db="EMBL/GenBank/DDBJ databases">
        <title>A draft genome sequence for Xanthomonas axonopodis pv. vasculorum NCPPB 900.</title>
        <authorList>
            <person name="Harrison J."/>
            <person name="Studholme D.J."/>
        </authorList>
    </citation>
    <scope>NUCLEOTIDE SEQUENCE [LARGE SCALE GENOMIC DNA]</scope>
    <source>
        <strain evidence="6 7">NCPPB 900</strain>
    </source>
</reference>
<dbReference type="GO" id="GO:0030145">
    <property type="term" value="F:manganese ion binding"/>
    <property type="evidence" value="ECO:0007669"/>
    <property type="project" value="InterPro"/>
</dbReference>
<dbReference type="Gene3D" id="3.40.630.10">
    <property type="entry name" value="Zn peptidases"/>
    <property type="match status" value="1"/>
</dbReference>
<protein>
    <submittedName>
        <fullName evidence="6">Cytochrome C oxidase subunit II</fullName>
    </submittedName>
</protein>
<dbReference type="Pfam" id="PF21337">
    <property type="entry name" value="Peptidase_M17_N_1"/>
    <property type="match status" value="1"/>
</dbReference>
<dbReference type="CDD" id="cd00433">
    <property type="entry name" value="Peptidase_M17"/>
    <property type="match status" value="1"/>
</dbReference>
<dbReference type="PANTHER" id="PTHR11963">
    <property type="entry name" value="LEUCINE AMINOPEPTIDASE-RELATED"/>
    <property type="match status" value="1"/>
</dbReference>